<accession>A0A1G2CPT3</accession>
<dbReference type="EMBL" id="MHLE01000025">
    <property type="protein sequence ID" value="OGZ02641.1"/>
    <property type="molecule type" value="Genomic_DNA"/>
</dbReference>
<dbReference type="Gene3D" id="1.10.1510.10">
    <property type="entry name" value="Uncharacterised protein YqeY/AIM41 PF09424, N-terminal domain"/>
    <property type="match status" value="1"/>
</dbReference>
<dbReference type="PANTHER" id="PTHR28055:SF1">
    <property type="entry name" value="ALTERED INHERITANCE OF MITOCHONDRIA PROTEIN 41, MITOCHONDRIAL"/>
    <property type="match status" value="1"/>
</dbReference>
<evidence type="ECO:0000313" key="2">
    <source>
        <dbReference type="Proteomes" id="UP000178599"/>
    </source>
</evidence>
<comment type="caution">
    <text evidence="1">The sequence shown here is derived from an EMBL/GenBank/DDBJ whole genome shotgun (WGS) entry which is preliminary data.</text>
</comment>
<protein>
    <recommendedName>
        <fullName evidence="3">Glutamyl-tRNA amidotransferase</fullName>
    </recommendedName>
</protein>
<proteinExistence type="predicted"/>
<reference evidence="1 2" key="1">
    <citation type="journal article" date="2016" name="Nat. Commun.">
        <title>Thousands of microbial genomes shed light on interconnected biogeochemical processes in an aquifer system.</title>
        <authorList>
            <person name="Anantharaman K."/>
            <person name="Brown C.T."/>
            <person name="Hug L.A."/>
            <person name="Sharon I."/>
            <person name="Castelle C.J."/>
            <person name="Probst A.J."/>
            <person name="Thomas B.C."/>
            <person name="Singh A."/>
            <person name="Wilkins M.J."/>
            <person name="Karaoz U."/>
            <person name="Brodie E.L."/>
            <person name="Williams K.H."/>
            <person name="Hubbard S.S."/>
            <person name="Banfield J.F."/>
        </authorList>
    </citation>
    <scope>NUCLEOTIDE SEQUENCE [LARGE SCALE GENOMIC DNA]</scope>
</reference>
<dbReference type="PANTHER" id="PTHR28055">
    <property type="entry name" value="ALTERED INHERITANCE OF MITOCHONDRIA PROTEIN 41, MITOCHONDRIAL"/>
    <property type="match status" value="1"/>
</dbReference>
<dbReference type="Proteomes" id="UP000178599">
    <property type="component" value="Unassembled WGS sequence"/>
</dbReference>
<sequence>MEEGLLFKINQDIKEALKGGDSFRLGVLRMVMASLKNLEIENRGKGKDVGEEDAIALLRREQKKRKEAAEVFLSGGRNDLAEKEKKEVEIISVYLPKEMEQKEIEEVVLKIVKGGGDFGVVMKEVMKELKGKADGKLVAEIIKEKLEK</sequence>
<name>A0A1G2CPT3_9BACT</name>
<dbReference type="InterPro" id="IPR019004">
    <property type="entry name" value="YqeY/Aim41"/>
</dbReference>
<organism evidence="1 2">
    <name type="scientific">Candidatus Liptonbacteria bacterium RIFOXYB1_FULL_36_10</name>
    <dbReference type="NCBI Taxonomy" id="1798654"/>
    <lineage>
        <taxon>Bacteria</taxon>
        <taxon>Candidatus Liptoniibacteriota</taxon>
    </lineage>
</organism>
<evidence type="ECO:0008006" key="3">
    <source>
        <dbReference type="Google" id="ProtNLM"/>
    </source>
</evidence>
<dbReference type="GO" id="GO:0016884">
    <property type="term" value="F:carbon-nitrogen ligase activity, with glutamine as amido-N-donor"/>
    <property type="evidence" value="ECO:0007669"/>
    <property type="project" value="InterPro"/>
</dbReference>
<dbReference type="Pfam" id="PF09424">
    <property type="entry name" value="YqeY"/>
    <property type="match status" value="1"/>
</dbReference>
<dbReference type="AlphaFoldDB" id="A0A1G2CPT3"/>
<evidence type="ECO:0000313" key="1">
    <source>
        <dbReference type="EMBL" id="OGZ02641.1"/>
    </source>
</evidence>
<gene>
    <name evidence="1" type="ORF">A2390_00230</name>
</gene>
<dbReference type="InterPro" id="IPR042184">
    <property type="entry name" value="YqeY/Aim41_N"/>
</dbReference>
<dbReference type="Gene3D" id="1.10.10.410">
    <property type="match status" value="1"/>
</dbReference>
<dbReference type="InterPro" id="IPR003789">
    <property type="entry name" value="Asn/Gln_tRNA_amidoTrase-B-like"/>
</dbReference>
<dbReference type="InterPro" id="IPR023168">
    <property type="entry name" value="GatB_Yqey_C_2"/>
</dbReference>
<dbReference type="SUPFAM" id="SSF89095">
    <property type="entry name" value="GatB/YqeY motif"/>
    <property type="match status" value="1"/>
</dbReference>